<dbReference type="GO" id="GO:0004843">
    <property type="term" value="F:cysteine-type deubiquitinase activity"/>
    <property type="evidence" value="ECO:0007669"/>
    <property type="project" value="UniProtKB-UniRule"/>
</dbReference>
<evidence type="ECO:0000313" key="6">
    <source>
        <dbReference type="EMBL" id="KAF2121988.1"/>
    </source>
</evidence>
<name>A0A6A5ZUI0_9PLEO</name>
<dbReference type="SUPFAM" id="SSF57850">
    <property type="entry name" value="RING/U-box"/>
    <property type="match status" value="1"/>
</dbReference>
<dbReference type="InterPro" id="IPR001394">
    <property type="entry name" value="Peptidase_C19_UCH"/>
</dbReference>
<gene>
    <name evidence="6" type="ORF">BDV96DRAFT_537052</name>
</gene>
<keyword evidence="4 6" id="KW-0378">Hydrolase</keyword>
<dbReference type="EMBL" id="ML977311">
    <property type="protein sequence ID" value="KAF2121988.1"/>
    <property type="molecule type" value="Genomic_DNA"/>
</dbReference>
<dbReference type="Proteomes" id="UP000799770">
    <property type="component" value="Unassembled WGS sequence"/>
</dbReference>
<dbReference type="SUPFAM" id="SSF54001">
    <property type="entry name" value="Cysteine proteinases"/>
    <property type="match status" value="1"/>
</dbReference>
<evidence type="ECO:0000259" key="5">
    <source>
        <dbReference type="PROSITE" id="PS50235"/>
    </source>
</evidence>
<evidence type="ECO:0000256" key="1">
    <source>
        <dbReference type="ARBA" id="ARBA00022723"/>
    </source>
</evidence>
<dbReference type="AlphaFoldDB" id="A0A6A5ZUI0"/>
<dbReference type="InterPro" id="IPR018200">
    <property type="entry name" value="USP_CS"/>
</dbReference>
<dbReference type="PANTHER" id="PTHR24006">
    <property type="entry name" value="UBIQUITIN CARBOXYL-TERMINAL HYDROLASE"/>
    <property type="match status" value="1"/>
</dbReference>
<dbReference type="FunFam" id="3.90.70.10:FF:000127">
    <property type="entry name" value="Ubiquitin C-terminal hydrolase Ubp8"/>
    <property type="match status" value="1"/>
</dbReference>
<proteinExistence type="inferred from homology"/>
<keyword evidence="4" id="KW-0788">Thiol protease</keyword>
<evidence type="ECO:0000256" key="2">
    <source>
        <dbReference type="ARBA" id="ARBA00022771"/>
    </source>
</evidence>
<dbReference type="EC" id="3.4.19.12" evidence="4"/>
<keyword evidence="4" id="KW-0833">Ubl conjugation pathway</keyword>
<comment type="catalytic activity">
    <reaction evidence="4">
        <text>Thiol-dependent hydrolysis of ester, thioester, amide, peptide and isopeptide bonds formed by the C-terminal Gly of ubiquitin (a 76-residue protein attached to proteins as an intracellular targeting signal).</text>
        <dbReference type="EC" id="3.4.19.12"/>
    </reaction>
</comment>
<evidence type="ECO:0000313" key="7">
    <source>
        <dbReference type="Proteomes" id="UP000799770"/>
    </source>
</evidence>
<dbReference type="PROSITE" id="PS00973">
    <property type="entry name" value="USP_2"/>
    <property type="match status" value="1"/>
</dbReference>
<dbReference type="CDD" id="cd02660">
    <property type="entry name" value="Peptidase_C19D"/>
    <property type="match status" value="1"/>
</dbReference>
<dbReference type="InterPro" id="IPR028889">
    <property type="entry name" value="USP"/>
</dbReference>
<protein>
    <recommendedName>
        <fullName evidence="4">Ubiquitin carboxyl-terminal hydrolase</fullName>
        <ecNumber evidence="4">3.4.19.12</ecNumber>
    </recommendedName>
</protein>
<dbReference type="InterPro" id="IPR013083">
    <property type="entry name" value="Znf_RING/FYVE/PHD"/>
</dbReference>
<dbReference type="GO" id="GO:0005634">
    <property type="term" value="C:nucleus"/>
    <property type="evidence" value="ECO:0007669"/>
    <property type="project" value="TreeGrafter"/>
</dbReference>
<evidence type="ECO:0000256" key="3">
    <source>
        <dbReference type="ARBA" id="ARBA00022833"/>
    </source>
</evidence>
<dbReference type="GO" id="GO:0005829">
    <property type="term" value="C:cytosol"/>
    <property type="evidence" value="ECO:0007669"/>
    <property type="project" value="TreeGrafter"/>
</dbReference>
<dbReference type="GO" id="GO:0006508">
    <property type="term" value="P:proteolysis"/>
    <property type="evidence" value="ECO:0007669"/>
    <property type="project" value="UniProtKB-KW"/>
</dbReference>
<dbReference type="GO" id="GO:0008270">
    <property type="term" value="F:zinc ion binding"/>
    <property type="evidence" value="ECO:0007669"/>
    <property type="project" value="UniProtKB-KW"/>
</dbReference>
<dbReference type="Pfam" id="PF02148">
    <property type="entry name" value="zf-UBP"/>
    <property type="match status" value="1"/>
</dbReference>
<dbReference type="GO" id="GO:0016579">
    <property type="term" value="P:protein deubiquitination"/>
    <property type="evidence" value="ECO:0007669"/>
    <property type="project" value="InterPro"/>
</dbReference>
<keyword evidence="7" id="KW-1185">Reference proteome</keyword>
<dbReference type="InterPro" id="IPR038765">
    <property type="entry name" value="Papain-like_cys_pep_sf"/>
</dbReference>
<feature type="domain" description="USP" evidence="5">
    <location>
        <begin position="173"/>
        <end position="509"/>
    </location>
</feature>
<keyword evidence="3" id="KW-0862">Zinc</keyword>
<dbReference type="InterPro" id="IPR001607">
    <property type="entry name" value="Znf_UBP"/>
</dbReference>
<sequence length="513" mass="57737">MDVLKAAPLASPKVVKNAKGAIVPNSQMAYVEYGCEHMRDMLEAVRKQTLQQYRVILQSIHEKPSVLSQTYKTDGRPVICLRPMYLCLQCPSVLPELERDQHFAEKSHCFSVESREGHVYCNNCQDFIYDPVLELRRLSKGKKRKYEDTTTSDDHKLVISNSTFLPCRSVGLRGLYNMGQTCFMSVILQTVIHNPFIRNFYLSEGHRTADCEKESCVSCALDEMFVEFHSVEKTEGFGAVSMLLGSWLAAEALAGYQQQDAHEYMQFILNALHTTNGGSLDETDCKCIIHQTFYGKLSSTVTCDNCRNVTTALDPYMDLSLDVRNQAKKRKTDSGAKEEVVLNLRDCLDRFTGREKLAAADYTCQNCEGGQNATKQLSVQQLPPVLSIHLKRFEHTQSTSSKISTRVAFPTKLDMYPYTTAYKSTQTSIKPSKQKGPPNTTLNMNTPANSLTFELSSVIVHKGKIDSGHYVSYSREGNDWFLFDDSKVVLVSEAEVLSAEAYLLYYMVSGLDV</sequence>
<keyword evidence="1" id="KW-0479">Metal-binding</keyword>
<dbReference type="Gene3D" id="3.90.70.10">
    <property type="entry name" value="Cysteine proteinases"/>
    <property type="match status" value="1"/>
</dbReference>
<keyword evidence="2" id="KW-0863">Zinc-finger</keyword>
<reference evidence="6" key="1">
    <citation type="journal article" date="2020" name="Stud. Mycol.">
        <title>101 Dothideomycetes genomes: a test case for predicting lifestyles and emergence of pathogens.</title>
        <authorList>
            <person name="Haridas S."/>
            <person name="Albert R."/>
            <person name="Binder M."/>
            <person name="Bloem J."/>
            <person name="Labutti K."/>
            <person name="Salamov A."/>
            <person name="Andreopoulos B."/>
            <person name="Baker S."/>
            <person name="Barry K."/>
            <person name="Bills G."/>
            <person name="Bluhm B."/>
            <person name="Cannon C."/>
            <person name="Castanera R."/>
            <person name="Culley D."/>
            <person name="Daum C."/>
            <person name="Ezra D."/>
            <person name="Gonzalez J."/>
            <person name="Henrissat B."/>
            <person name="Kuo A."/>
            <person name="Liang C."/>
            <person name="Lipzen A."/>
            <person name="Lutzoni F."/>
            <person name="Magnuson J."/>
            <person name="Mondo S."/>
            <person name="Nolan M."/>
            <person name="Ohm R."/>
            <person name="Pangilinan J."/>
            <person name="Park H.-J."/>
            <person name="Ramirez L."/>
            <person name="Alfaro M."/>
            <person name="Sun H."/>
            <person name="Tritt A."/>
            <person name="Yoshinaga Y."/>
            <person name="Zwiers L.-H."/>
            <person name="Turgeon B."/>
            <person name="Goodwin S."/>
            <person name="Spatafora J."/>
            <person name="Crous P."/>
            <person name="Grigoriev I."/>
        </authorList>
    </citation>
    <scope>NUCLEOTIDE SEQUENCE</scope>
    <source>
        <strain evidence="6">CBS 627.86</strain>
    </source>
</reference>
<dbReference type="PROSITE" id="PS50235">
    <property type="entry name" value="USP_3"/>
    <property type="match status" value="1"/>
</dbReference>
<comment type="similarity">
    <text evidence="4">Belongs to the peptidase C19 family.</text>
</comment>
<evidence type="ECO:0000256" key="4">
    <source>
        <dbReference type="RuleBase" id="RU366025"/>
    </source>
</evidence>
<dbReference type="OrthoDB" id="289038at2759"/>
<dbReference type="Pfam" id="PF00443">
    <property type="entry name" value="UCH"/>
    <property type="match status" value="1"/>
</dbReference>
<organism evidence="6 7">
    <name type="scientific">Lophiotrema nucula</name>
    <dbReference type="NCBI Taxonomy" id="690887"/>
    <lineage>
        <taxon>Eukaryota</taxon>
        <taxon>Fungi</taxon>
        <taxon>Dikarya</taxon>
        <taxon>Ascomycota</taxon>
        <taxon>Pezizomycotina</taxon>
        <taxon>Dothideomycetes</taxon>
        <taxon>Pleosporomycetidae</taxon>
        <taxon>Pleosporales</taxon>
        <taxon>Lophiotremataceae</taxon>
        <taxon>Lophiotrema</taxon>
    </lineage>
</organism>
<dbReference type="InterPro" id="IPR050164">
    <property type="entry name" value="Peptidase_C19"/>
</dbReference>
<dbReference type="Gene3D" id="3.30.40.10">
    <property type="entry name" value="Zinc/RING finger domain, C3HC4 (zinc finger)"/>
    <property type="match status" value="1"/>
</dbReference>
<dbReference type="PROSITE" id="PS00972">
    <property type="entry name" value="USP_1"/>
    <property type="match status" value="1"/>
</dbReference>
<keyword evidence="4" id="KW-0645">Protease</keyword>
<accession>A0A6A5ZUI0</accession>
<dbReference type="PANTHER" id="PTHR24006:SF937">
    <property type="entry name" value="UBIQUITIN CARBOXYL-TERMINAL HYDROLASE"/>
    <property type="match status" value="1"/>
</dbReference>